<evidence type="ECO:0000256" key="16">
    <source>
        <dbReference type="SAM" id="Phobius"/>
    </source>
</evidence>
<keyword evidence="7 16" id="KW-1133">Transmembrane helix</keyword>
<feature type="transmembrane region" description="Helical" evidence="16">
    <location>
        <begin position="336"/>
        <end position="358"/>
    </location>
</feature>
<keyword evidence="4 16" id="KW-0812">Transmembrane</keyword>
<dbReference type="EMBL" id="JARJFB010000052">
    <property type="protein sequence ID" value="MEA0970847.1"/>
    <property type="molecule type" value="Genomic_DNA"/>
</dbReference>
<comment type="subcellular location">
    <subcellularLocation>
        <location evidence="1">Membrane</location>
        <topology evidence="1">Multi-pass membrane protein</topology>
    </subcellularLocation>
</comment>
<evidence type="ECO:0000256" key="12">
    <source>
        <dbReference type="ARBA" id="ARBA00041185"/>
    </source>
</evidence>
<feature type="transmembrane region" description="Helical" evidence="16">
    <location>
        <begin position="187"/>
        <end position="207"/>
    </location>
</feature>
<comment type="catalytic activity">
    <reaction evidence="15">
        <text>[GlcNAc-(1-&gt;4)-Mur2Ac(oyl-L-Ala-gamma-D-Glu-L-Lys-D-Ala-D-Ala)](n)-di-trans,octa-cis-undecaprenyl diphosphate + beta-D-GlcNAc-(1-&gt;4)-Mur2Ac(oyl-L-Ala-gamma-D-Glu-L-Lys-D-Ala-D-Ala)-di-trans,octa-cis-undecaprenyl diphosphate = [GlcNAc-(1-&gt;4)-Mur2Ac(oyl-L-Ala-gamma-D-Glu-L-Lys-D-Ala-D-Ala)](n+1)-di-trans,octa-cis-undecaprenyl diphosphate + di-trans,octa-cis-undecaprenyl diphosphate + H(+)</text>
        <dbReference type="Rhea" id="RHEA:23708"/>
        <dbReference type="Rhea" id="RHEA-COMP:9602"/>
        <dbReference type="Rhea" id="RHEA-COMP:9603"/>
        <dbReference type="ChEBI" id="CHEBI:15378"/>
        <dbReference type="ChEBI" id="CHEBI:58405"/>
        <dbReference type="ChEBI" id="CHEBI:60033"/>
        <dbReference type="ChEBI" id="CHEBI:78435"/>
        <dbReference type="EC" id="2.4.99.28"/>
    </reaction>
</comment>
<comment type="similarity">
    <text evidence="11">Belongs to the SEDS family. FtsW subfamily.</text>
</comment>
<evidence type="ECO:0000256" key="9">
    <source>
        <dbReference type="ARBA" id="ARBA00032370"/>
    </source>
</evidence>
<dbReference type="RefSeq" id="WP_322776745.1">
    <property type="nucleotide sequence ID" value="NZ_JARJFB010000052.1"/>
</dbReference>
<evidence type="ECO:0000256" key="8">
    <source>
        <dbReference type="ARBA" id="ARBA00023136"/>
    </source>
</evidence>
<feature type="transmembrane region" description="Helical" evidence="16">
    <location>
        <begin position="270"/>
        <end position="291"/>
    </location>
</feature>
<keyword evidence="8 16" id="KW-0472">Membrane</keyword>
<feature type="transmembrane region" description="Helical" evidence="16">
    <location>
        <begin position="20"/>
        <end position="44"/>
    </location>
</feature>
<dbReference type="PANTHER" id="PTHR30474">
    <property type="entry name" value="CELL CYCLE PROTEIN"/>
    <property type="match status" value="1"/>
</dbReference>
<evidence type="ECO:0000256" key="13">
    <source>
        <dbReference type="ARBA" id="ARBA00041418"/>
    </source>
</evidence>
<keyword evidence="6" id="KW-0573">Peptidoglycan synthesis</keyword>
<dbReference type="EC" id="2.4.99.28" evidence="14"/>
<feature type="transmembrane region" description="Helical" evidence="16">
    <location>
        <begin position="56"/>
        <end position="73"/>
    </location>
</feature>
<evidence type="ECO:0000256" key="1">
    <source>
        <dbReference type="ARBA" id="ARBA00004141"/>
    </source>
</evidence>
<sequence length="372" mass="41115">MILTNLIKQWWRTIDQQAVIAYGILIAFSFMLVTTTSSAVAGKIGLVDNYFSSRQILHLFVGAIFMVAFSSLDKKWIKRIAILGFLFSLTMLILVKFYGYEVKGATRWIRIAGFSYQPSEFLKPFFAVVTGWILSLKYQEGFPSFQVCILLYALVAVLILIQPDVGMLILITAVFASQLFIAGFPIIWIMVAFMGGFFGIVSAYFLLPHVTSRINNFLDPVSNENYQISKSILAFEEGGLYGRGPGEGSVKQHLPDSHTDFIFAVAGEEFGAIICIMIIGVFAFIVLRSLIRINNEQDKFIQLASIGLITQFGLQAVINMGVTLNLLPTKGMTLPFISYGGSSTLAIGIAVGMLLGLTKHKTSLVKYKNSDV</sequence>
<feature type="transmembrane region" description="Helical" evidence="16">
    <location>
        <begin position="303"/>
        <end position="324"/>
    </location>
</feature>
<evidence type="ECO:0000256" key="15">
    <source>
        <dbReference type="ARBA" id="ARBA00049902"/>
    </source>
</evidence>
<evidence type="ECO:0000313" key="17">
    <source>
        <dbReference type="EMBL" id="MEA0970847.1"/>
    </source>
</evidence>
<evidence type="ECO:0000256" key="11">
    <source>
        <dbReference type="ARBA" id="ARBA00038053"/>
    </source>
</evidence>
<evidence type="ECO:0000256" key="2">
    <source>
        <dbReference type="ARBA" id="ARBA00022676"/>
    </source>
</evidence>
<organism evidence="17 18">
    <name type="scientific">Candidatus Megaera venefica</name>
    <dbReference type="NCBI Taxonomy" id="2055910"/>
    <lineage>
        <taxon>Bacteria</taxon>
        <taxon>Pseudomonadati</taxon>
        <taxon>Pseudomonadota</taxon>
        <taxon>Alphaproteobacteria</taxon>
        <taxon>Rickettsiales</taxon>
        <taxon>Rickettsiaceae</taxon>
        <taxon>Candidatus Megaera</taxon>
    </lineage>
</organism>
<feature type="transmembrane region" description="Helical" evidence="16">
    <location>
        <begin position="79"/>
        <end position="100"/>
    </location>
</feature>
<reference evidence="17 18" key="1">
    <citation type="submission" date="2023-03" db="EMBL/GenBank/DDBJ databases">
        <title>Host association and intracellularity evolved multiple times independently in the Rickettsiales.</title>
        <authorList>
            <person name="Castelli M."/>
            <person name="Nardi T."/>
            <person name="Gammuto L."/>
            <person name="Bellinzona G."/>
            <person name="Sabaneyeva E."/>
            <person name="Potekhin A."/>
            <person name="Serra V."/>
            <person name="Petroni G."/>
            <person name="Sassera D."/>
        </authorList>
    </citation>
    <scope>NUCLEOTIDE SEQUENCE [LARGE SCALE GENOMIC DNA]</scope>
    <source>
        <strain evidence="17 18">Sr 2-6</strain>
    </source>
</reference>
<dbReference type="InterPro" id="IPR001182">
    <property type="entry name" value="FtsW/RodA"/>
</dbReference>
<proteinExistence type="inferred from homology"/>
<keyword evidence="2" id="KW-0328">Glycosyltransferase</keyword>
<comment type="caution">
    <text evidence="17">The sequence shown here is derived from an EMBL/GenBank/DDBJ whole genome shotgun (WGS) entry which is preliminary data.</text>
</comment>
<keyword evidence="5" id="KW-0133">Cell shape</keyword>
<evidence type="ECO:0000313" key="18">
    <source>
        <dbReference type="Proteomes" id="UP001291687"/>
    </source>
</evidence>
<evidence type="ECO:0000256" key="4">
    <source>
        <dbReference type="ARBA" id="ARBA00022692"/>
    </source>
</evidence>
<evidence type="ECO:0000256" key="3">
    <source>
        <dbReference type="ARBA" id="ARBA00022679"/>
    </source>
</evidence>
<evidence type="ECO:0000256" key="14">
    <source>
        <dbReference type="ARBA" id="ARBA00044770"/>
    </source>
</evidence>
<keyword evidence="3" id="KW-0808">Transferase</keyword>
<evidence type="ECO:0000256" key="10">
    <source>
        <dbReference type="ARBA" id="ARBA00033270"/>
    </source>
</evidence>
<feature type="transmembrane region" description="Helical" evidence="16">
    <location>
        <begin position="150"/>
        <end position="175"/>
    </location>
</feature>
<evidence type="ECO:0000256" key="5">
    <source>
        <dbReference type="ARBA" id="ARBA00022960"/>
    </source>
</evidence>
<keyword evidence="18" id="KW-1185">Reference proteome</keyword>
<evidence type="ECO:0000256" key="6">
    <source>
        <dbReference type="ARBA" id="ARBA00022984"/>
    </source>
</evidence>
<dbReference type="Pfam" id="PF01098">
    <property type="entry name" value="FTSW_RODA_SPOVE"/>
    <property type="match status" value="1"/>
</dbReference>
<name>A0ABU5NCF3_9RICK</name>
<accession>A0ABU5NCF3</accession>
<dbReference type="PANTHER" id="PTHR30474:SF2">
    <property type="entry name" value="PEPTIDOGLYCAN GLYCOSYLTRANSFERASE FTSW-RELATED"/>
    <property type="match status" value="1"/>
</dbReference>
<dbReference type="Proteomes" id="UP001291687">
    <property type="component" value="Unassembled WGS sequence"/>
</dbReference>
<evidence type="ECO:0000256" key="7">
    <source>
        <dbReference type="ARBA" id="ARBA00022989"/>
    </source>
</evidence>
<gene>
    <name evidence="17" type="ORF">Megvenef_00816</name>
</gene>
<protein>
    <recommendedName>
        <fullName evidence="12">Probable peptidoglycan glycosyltransferase FtsW</fullName>
        <ecNumber evidence="14">2.4.99.28</ecNumber>
    </recommendedName>
    <alternativeName>
        <fullName evidence="13">Cell division protein FtsW</fullName>
    </alternativeName>
    <alternativeName>
        <fullName evidence="10">Cell wall polymerase</fullName>
    </alternativeName>
    <alternativeName>
        <fullName evidence="9">Peptidoglycan polymerase</fullName>
    </alternativeName>
</protein>